<dbReference type="InterPro" id="IPR020843">
    <property type="entry name" value="ER"/>
</dbReference>
<dbReference type="Pfam" id="PF00107">
    <property type="entry name" value="ADH_zinc_N"/>
    <property type="match status" value="1"/>
</dbReference>
<dbReference type="EMBL" id="JBHUFU010000014">
    <property type="protein sequence ID" value="MFD1832287.1"/>
    <property type="molecule type" value="Genomic_DNA"/>
</dbReference>
<evidence type="ECO:0000313" key="8">
    <source>
        <dbReference type="EMBL" id="MFD1832287.1"/>
    </source>
</evidence>
<keyword evidence="3 6" id="KW-0479">Metal-binding</keyword>
<dbReference type="CDD" id="cd08279">
    <property type="entry name" value="Zn_ADH_class_III"/>
    <property type="match status" value="1"/>
</dbReference>
<evidence type="ECO:0000256" key="3">
    <source>
        <dbReference type="ARBA" id="ARBA00022723"/>
    </source>
</evidence>
<dbReference type="NCBIfam" id="TIGR03451">
    <property type="entry name" value="mycoS_dep_FDH"/>
    <property type="match status" value="1"/>
</dbReference>
<evidence type="ECO:0000256" key="1">
    <source>
        <dbReference type="ARBA" id="ARBA00001947"/>
    </source>
</evidence>
<keyword evidence="5 8" id="KW-0560">Oxidoreductase</keyword>
<evidence type="ECO:0000256" key="2">
    <source>
        <dbReference type="ARBA" id="ARBA00008072"/>
    </source>
</evidence>
<dbReference type="EC" id="1.1.1.306" evidence="8"/>
<evidence type="ECO:0000313" key="9">
    <source>
        <dbReference type="Proteomes" id="UP001597365"/>
    </source>
</evidence>
<evidence type="ECO:0000259" key="7">
    <source>
        <dbReference type="SMART" id="SM00829"/>
    </source>
</evidence>
<evidence type="ECO:0000256" key="6">
    <source>
        <dbReference type="RuleBase" id="RU361277"/>
    </source>
</evidence>
<comment type="similarity">
    <text evidence="2 6">Belongs to the zinc-containing alcohol dehydrogenase family.</text>
</comment>
<dbReference type="GO" id="GO:0050607">
    <property type="term" value="F:mycothiol-dependent formaldehyde dehydrogenase activity"/>
    <property type="evidence" value="ECO:0007669"/>
    <property type="project" value="UniProtKB-EC"/>
</dbReference>
<organism evidence="8 9">
    <name type="scientific">Streptomyces desertarenae</name>
    <dbReference type="NCBI Taxonomy" id="2666184"/>
    <lineage>
        <taxon>Bacteria</taxon>
        <taxon>Bacillati</taxon>
        <taxon>Actinomycetota</taxon>
        <taxon>Actinomycetes</taxon>
        <taxon>Kitasatosporales</taxon>
        <taxon>Streptomycetaceae</taxon>
        <taxon>Streptomyces</taxon>
    </lineage>
</organism>
<accession>A0ABW4PNH1</accession>
<dbReference type="Gene3D" id="3.40.50.720">
    <property type="entry name" value="NAD(P)-binding Rossmann-like Domain"/>
    <property type="match status" value="1"/>
</dbReference>
<dbReference type="InterPro" id="IPR011032">
    <property type="entry name" value="GroES-like_sf"/>
</dbReference>
<keyword evidence="4 6" id="KW-0862">Zinc</keyword>
<dbReference type="SUPFAM" id="SSF50129">
    <property type="entry name" value="GroES-like"/>
    <property type="match status" value="2"/>
</dbReference>
<feature type="domain" description="Enoyl reductase (ER)" evidence="7">
    <location>
        <begin position="18"/>
        <end position="361"/>
    </location>
</feature>
<gene>
    <name evidence="8" type="ORF">ACFSJS_21940</name>
</gene>
<comment type="cofactor">
    <cofactor evidence="1 6">
        <name>Zn(2+)</name>
        <dbReference type="ChEBI" id="CHEBI:29105"/>
    </cofactor>
</comment>
<dbReference type="Pfam" id="PF08240">
    <property type="entry name" value="ADH_N"/>
    <property type="match status" value="1"/>
</dbReference>
<dbReference type="PROSITE" id="PS00059">
    <property type="entry name" value="ADH_ZINC"/>
    <property type="match status" value="1"/>
</dbReference>
<reference evidence="9" key="1">
    <citation type="journal article" date="2019" name="Int. J. Syst. Evol. Microbiol.">
        <title>The Global Catalogue of Microorganisms (GCM) 10K type strain sequencing project: providing services to taxonomists for standard genome sequencing and annotation.</title>
        <authorList>
            <consortium name="The Broad Institute Genomics Platform"/>
            <consortium name="The Broad Institute Genome Sequencing Center for Infectious Disease"/>
            <person name="Wu L."/>
            <person name="Ma J."/>
        </authorList>
    </citation>
    <scope>NUCLEOTIDE SEQUENCE [LARGE SCALE GENOMIC DNA]</scope>
    <source>
        <strain evidence="9">CGMCC 4.7455</strain>
    </source>
</reference>
<dbReference type="PANTHER" id="PTHR43350:SF21">
    <property type="entry name" value="S-NITROSOMYCOTHIOL REDUCTASE MSCR"/>
    <property type="match status" value="1"/>
</dbReference>
<evidence type="ECO:0000256" key="5">
    <source>
        <dbReference type="ARBA" id="ARBA00023002"/>
    </source>
</evidence>
<dbReference type="InterPro" id="IPR002328">
    <property type="entry name" value="ADH_Zn_CS"/>
</dbReference>
<comment type="caution">
    <text evidence="8">The sequence shown here is derived from an EMBL/GenBank/DDBJ whole genome shotgun (WGS) entry which is preliminary data.</text>
</comment>
<sequence length="361" mass="37546">MSQKVRAVVARGKGRPVGVETVVVPDPGPGEAVVRIQACGVCHTDLHYRQGGISDDFPFLLGHEAAGVVESVGADVTGVAPGDFVVLNWRAVCGQCRACRRGRPWYCFDTHNATQKMTLEDGTELSAALGIGAFADKTLVAAGQCTKVDPAASPAVAGLLGCGVMAGLGAALNTGNVQRGDSVAVIGCGGVGGASVMGANLAGASRVIAVDIDDRKLETARKLGATHTVNSRTADPVEAVRELTGGFGADVVIDAVGVPETYRQAFYARDLAGTVVLVGVPTPEMRLELPLLDVFGRGGALKSSWYGDCLPDRDFPMLIDLYLQGRLDLDAFVTETIALDGVEEAFDRMHAGDVLRSVVVL</sequence>
<dbReference type="InterPro" id="IPR013154">
    <property type="entry name" value="ADH-like_N"/>
</dbReference>
<proteinExistence type="inferred from homology"/>
<dbReference type="SUPFAM" id="SSF51735">
    <property type="entry name" value="NAD(P)-binding Rossmann-fold domains"/>
    <property type="match status" value="1"/>
</dbReference>
<evidence type="ECO:0000256" key="4">
    <source>
        <dbReference type="ARBA" id="ARBA00022833"/>
    </source>
</evidence>
<dbReference type="SMART" id="SM00829">
    <property type="entry name" value="PKS_ER"/>
    <property type="match status" value="1"/>
</dbReference>
<dbReference type="RefSeq" id="WP_380903056.1">
    <property type="nucleotide sequence ID" value="NZ_JBHUFU010000014.1"/>
</dbReference>
<dbReference type="InterPro" id="IPR036291">
    <property type="entry name" value="NAD(P)-bd_dom_sf"/>
</dbReference>
<name>A0ABW4PNH1_9ACTN</name>
<dbReference type="Gene3D" id="3.90.180.10">
    <property type="entry name" value="Medium-chain alcohol dehydrogenases, catalytic domain"/>
    <property type="match status" value="1"/>
</dbReference>
<dbReference type="InterPro" id="IPR017816">
    <property type="entry name" value="MycoS_dep_FDH"/>
</dbReference>
<dbReference type="Proteomes" id="UP001597365">
    <property type="component" value="Unassembled WGS sequence"/>
</dbReference>
<dbReference type="InterPro" id="IPR013149">
    <property type="entry name" value="ADH-like_C"/>
</dbReference>
<dbReference type="PANTHER" id="PTHR43350">
    <property type="entry name" value="NAD-DEPENDENT ALCOHOL DEHYDROGENASE"/>
    <property type="match status" value="1"/>
</dbReference>
<keyword evidence="9" id="KW-1185">Reference proteome</keyword>
<protein>
    <submittedName>
        <fullName evidence="8">S-(Hydroxymethyl)mycothiol dehydrogenase</fullName>
        <ecNumber evidence="8">1.1.1.306</ecNumber>
    </submittedName>
</protein>